<name>A0A7W7ZPU1_9BACT</name>
<sequence>MKPRPRLDVDHFDFRSDVMLRPEIEYLLRLFHTSGEVAV</sequence>
<evidence type="ECO:0000313" key="2">
    <source>
        <dbReference type="Proteomes" id="UP000584867"/>
    </source>
</evidence>
<reference evidence="1 2" key="1">
    <citation type="submission" date="2020-08" db="EMBL/GenBank/DDBJ databases">
        <title>Genomic Encyclopedia of Type Strains, Phase IV (KMG-V): Genome sequencing to study the core and pangenomes of soil and plant-associated prokaryotes.</title>
        <authorList>
            <person name="Whitman W."/>
        </authorList>
    </citation>
    <scope>NUCLEOTIDE SEQUENCE [LARGE SCALE GENOMIC DNA]</scope>
    <source>
        <strain evidence="1 2">X5P3</strain>
    </source>
</reference>
<dbReference type="AlphaFoldDB" id="A0A7W7ZPU1"/>
<organism evidence="1 2">
    <name type="scientific">Granulicella mallensis</name>
    <dbReference type="NCBI Taxonomy" id="940614"/>
    <lineage>
        <taxon>Bacteria</taxon>
        <taxon>Pseudomonadati</taxon>
        <taxon>Acidobacteriota</taxon>
        <taxon>Terriglobia</taxon>
        <taxon>Terriglobales</taxon>
        <taxon>Acidobacteriaceae</taxon>
        <taxon>Granulicella</taxon>
    </lineage>
</organism>
<dbReference type="Proteomes" id="UP000584867">
    <property type="component" value="Unassembled WGS sequence"/>
</dbReference>
<gene>
    <name evidence="1" type="ORF">HDF15_001896</name>
</gene>
<comment type="caution">
    <text evidence="1">The sequence shown here is derived from an EMBL/GenBank/DDBJ whole genome shotgun (WGS) entry which is preliminary data.</text>
</comment>
<dbReference type="EMBL" id="JACHIO010000006">
    <property type="protein sequence ID" value="MBB5063554.1"/>
    <property type="molecule type" value="Genomic_DNA"/>
</dbReference>
<accession>A0A7W7ZPU1</accession>
<protein>
    <submittedName>
        <fullName evidence="1">Uncharacterized protein</fullName>
    </submittedName>
</protein>
<evidence type="ECO:0000313" key="1">
    <source>
        <dbReference type="EMBL" id="MBB5063554.1"/>
    </source>
</evidence>
<proteinExistence type="predicted"/>